<keyword evidence="3" id="KW-1185">Reference proteome</keyword>
<dbReference type="EMBL" id="SPHZ02000001">
    <property type="protein sequence ID" value="KAF0934982.1"/>
    <property type="molecule type" value="Genomic_DNA"/>
</dbReference>
<comment type="caution">
    <text evidence="2">The sequence shown here is derived from an EMBL/GenBank/DDBJ whole genome shotgun (WGS) entry which is preliminary data.</text>
</comment>
<feature type="region of interest" description="Disordered" evidence="1">
    <location>
        <begin position="1"/>
        <end position="36"/>
    </location>
</feature>
<reference evidence="2 3" key="1">
    <citation type="submission" date="2019-11" db="EMBL/GenBank/DDBJ databases">
        <title>Whole genome sequence of Oryza granulata.</title>
        <authorList>
            <person name="Li W."/>
        </authorList>
    </citation>
    <scope>NUCLEOTIDE SEQUENCE [LARGE SCALE GENOMIC DNA]</scope>
    <source>
        <strain evidence="3">cv. Menghai</strain>
        <tissue evidence="2">Leaf</tissue>
    </source>
</reference>
<dbReference type="Proteomes" id="UP000479710">
    <property type="component" value="Unassembled WGS sequence"/>
</dbReference>
<evidence type="ECO:0000313" key="3">
    <source>
        <dbReference type="Proteomes" id="UP000479710"/>
    </source>
</evidence>
<evidence type="ECO:0000313" key="2">
    <source>
        <dbReference type="EMBL" id="KAF0934982.1"/>
    </source>
</evidence>
<organism evidence="2 3">
    <name type="scientific">Oryza meyeriana var. granulata</name>
    <dbReference type="NCBI Taxonomy" id="110450"/>
    <lineage>
        <taxon>Eukaryota</taxon>
        <taxon>Viridiplantae</taxon>
        <taxon>Streptophyta</taxon>
        <taxon>Embryophyta</taxon>
        <taxon>Tracheophyta</taxon>
        <taxon>Spermatophyta</taxon>
        <taxon>Magnoliopsida</taxon>
        <taxon>Liliopsida</taxon>
        <taxon>Poales</taxon>
        <taxon>Poaceae</taxon>
        <taxon>BOP clade</taxon>
        <taxon>Oryzoideae</taxon>
        <taxon>Oryzeae</taxon>
        <taxon>Oryzinae</taxon>
        <taxon>Oryza</taxon>
        <taxon>Oryza meyeriana</taxon>
    </lineage>
</organism>
<dbReference type="AlphaFoldDB" id="A0A6G1FDV6"/>
<proteinExistence type="predicted"/>
<gene>
    <name evidence="2" type="ORF">E2562_029509</name>
</gene>
<protein>
    <submittedName>
        <fullName evidence="2">Uncharacterized protein</fullName>
    </submittedName>
</protein>
<name>A0A6G1FDV6_9ORYZ</name>
<accession>A0A6G1FDV6</accession>
<sequence length="135" mass="14201">MTSSPKFPNLQSGSHIADRRAPRTPSPIASRARSGSPSCVVCLSGAGAGCLVVVVGSTARSLYIDSCIVLEIPRSASCSSLVQLTTSLSIAGIKICPKHVTGYQAAPCTAWNFRGLCEEQSLVALQRWQSPINKL</sequence>
<evidence type="ECO:0000256" key="1">
    <source>
        <dbReference type="SAM" id="MobiDB-lite"/>
    </source>
</evidence>
<feature type="compositionally biased region" description="Polar residues" evidence="1">
    <location>
        <begin position="1"/>
        <end position="14"/>
    </location>
</feature>